<keyword evidence="1" id="KW-0472">Membrane</keyword>
<dbReference type="PANTHER" id="PTHR23244">
    <property type="entry name" value="KELCH REPEAT DOMAIN"/>
    <property type="match status" value="1"/>
</dbReference>
<dbReference type="CDD" id="cd12087">
    <property type="entry name" value="TM_EGFR-like"/>
    <property type="match status" value="1"/>
</dbReference>
<evidence type="ECO:0000256" key="1">
    <source>
        <dbReference type="SAM" id="Phobius"/>
    </source>
</evidence>
<keyword evidence="1" id="KW-0812">Transmembrane</keyword>
<keyword evidence="3" id="KW-1185">Reference proteome</keyword>
<dbReference type="InterPro" id="IPR015915">
    <property type="entry name" value="Kelch-typ_b-propeller"/>
</dbReference>
<dbReference type="Gene3D" id="2.120.10.80">
    <property type="entry name" value="Kelch-type beta propeller"/>
    <property type="match status" value="2"/>
</dbReference>
<dbReference type="SUPFAM" id="SSF117281">
    <property type="entry name" value="Kelch motif"/>
    <property type="match status" value="2"/>
</dbReference>
<sequence>MTIEIETRIGHNSVIIHNQLLVFGGWKMEPNTSTYEMFYLDLTKPFDSKNQSWDLIREGNLPVYTYYSAAVIDILDDDIIYLIGGYRTNITTNENDYSNVSYNFRITLLINPILCYIPETRIGHNSVIIHNQLLVFGGWKMEPNTSTYEMFYLDLTKPFDSKNQSWDLIREGNLPVYTYYSAAVIDILDDDIIYLIGGYRTNITTNENDYSNVVYMYNYSTTKWIPPKVDNVTPRQEITGVTDNKGTVYIFGGNNMTNFTMGRLYNDMQIFNVTTMIWSKLSIIHNLSSPSCAYAATMMTNGIIVYLGGVEVVNENYTSRSATYLRYDMDNKDLNSQIYLLDVTHYTWVTTYTPPPIITESSSKAFAIGLGVGGVIFLTILVSLGVTFFKRHRHTSILIKKIMY</sequence>
<dbReference type="Pfam" id="PF24681">
    <property type="entry name" value="Kelch_KLHDC2_KLHL20_DRC7"/>
    <property type="match status" value="1"/>
</dbReference>
<dbReference type="EMBL" id="PQFF01000493">
    <property type="protein sequence ID" value="RHZ47255.1"/>
    <property type="molecule type" value="Genomic_DNA"/>
</dbReference>
<protein>
    <recommendedName>
        <fullName evidence="4">Galactose oxidase</fullName>
    </recommendedName>
</protein>
<evidence type="ECO:0000313" key="3">
    <source>
        <dbReference type="Proteomes" id="UP000266861"/>
    </source>
</evidence>
<evidence type="ECO:0008006" key="4">
    <source>
        <dbReference type="Google" id="ProtNLM"/>
    </source>
</evidence>
<reference evidence="2 3" key="1">
    <citation type="submission" date="2018-08" db="EMBL/GenBank/DDBJ databases">
        <title>Genome and evolution of the arbuscular mycorrhizal fungus Diversispora epigaea (formerly Glomus versiforme) and its bacterial endosymbionts.</title>
        <authorList>
            <person name="Sun X."/>
            <person name="Fei Z."/>
            <person name="Harrison M."/>
        </authorList>
    </citation>
    <scope>NUCLEOTIDE SEQUENCE [LARGE SCALE GENOMIC DNA]</scope>
    <source>
        <strain evidence="2 3">IT104</strain>
    </source>
</reference>
<name>A0A397G8C4_9GLOM</name>
<gene>
    <name evidence="2" type="ORF">Glove_586g10</name>
</gene>
<organism evidence="2 3">
    <name type="scientific">Diversispora epigaea</name>
    <dbReference type="NCBI Taxonomy" id="1348612"/>
    <lineage>
        <taxon>Eukaryota</taxon>
        <taxon>Fungi</taxon>
        <taxon>Fungi incertae sedis</taxon>
        <taxon>Mucoromycota</taxon>
        <taxon>Glomeromycotina</taxon>
        <taxon>Glomeromycetes</taxon>
        <taxon>Diversisporales</taxon>
        <taxon>Diversisporaceae</taxon>
        <taxon>Diversispora</taxon>
    </lineage>
</organism>
<dbReference type="OrthoDB" id="432528at2759"/>
<comment type="caution">
    <text evidence="2">The sequence shown here is derived from an EMBL/GenBank/DDBJ whole genome shotgun (WGS) entry which is preliminary data.</text>
</comment>
<proteinExistence type="predicted"/>
<dbReference type="Proteomes" id="UP000266861">
    <property type="component" value="Unassembled WGS sequence"/>
</dbReference>
<accession>A0A397G8C4</accession>
<feature type="transmembrane region" description="Helical" evidence="1">
    <location>
        <begin position="365"/>
        <end position="389"/>
    </location>
</feature>
<dbReference type="AlphaFoldDB" id="A0A397G8C4"/>
<evidence type="ECO:0000313" key="2">
    <source>
        <dbReference type="EMBL" id="RHZ47255.1"/>
    </source>
</evidence>
<keyword evidence="1" id="KW-1133">Transmembrane helix</keyword>